<dbReference type="Proteomes" id="UP000499080">
    <property type="component" value="Unassembled WGS sequence"/>
</dbReference>
<dbReference type="EMBL" id="BGPR01013676">
    <property type="protein sequence ID" value="GBN61718.1"/>
    <property type="molecule type" value="Genomic_DNA"/>
</dbReference>
<name>A0A4Y2Q653_ARAVE</name>
<comment type="caution">
    <text evidence="1">The sequence shown here is derived from an EMBL/GenBank/DDBJ whole genome shotgun (WGS) entry which is preliminary data.</text>
</comment>
<gene>
    <name evidence="2" type="ORF">AVEN_160427_1</name>
    <name evidence="1" type="ORF">AVEN_19807_1</name>
</gene>
<evidence type="ECO:0000313" key="3">
    <source>
        <dbReference type="Proteomes" id="UP000499080"/>
    </source>
</evidence>
<dbReference type="AlphaFoldDB" id="A0A4Y2Q653"/>
<accession>A0A4Y2Q653</accession>
<dbReference type="EMBL" id="BGPR01013028">
    <property type="protein sequence ID" value="GBN58941.1"/>
    <property type="molecule type" value="Genomic_DNA"/>
</dbReference>
<sequence>MVYIFHYQFAEACFELYCSQRNKKKHVTLSIKDKVNLIKKLESGTAVAKLCEEYGLGRIRKYPKSGIAEVPTIPDLRRCTVLEREELNIIDAMELIHGTIKSFQEMNNDTEINALVKRAICFAKKLHISHEDDYLKTHRLRHAPKKYDNNPEITCNVDLMTYYRKEFKAVLDVFASCVNDDLKNTLSVLEPYQKIFTLPANRNDCLIESVKSIESHPEIFSEELECLHSELQMLLDSSESCSNFADI</sequence>
<organism evidence="1 3">
    <name type="scientific">Araneus ventricosus</name>
    <name type="common">Orbweaver spider</name>
    <name type="synonym">Epeira ventricosa</name>
    <dbReference type="NCBI Taxonomy" id="182803"/>
    <lineage>
        <taxon>Eukaryota</taxon>
        <taxon>Metazoa</taxon>
        <taxon>Ecdysozoa</taxon>
        <taxon>Arthropoda</taxon>
        <taxon>Chelicerata</taxon>
        <taxon>Arachnida</taxon>
        <taxon>Araneae</taxon>
        <taxon>Araneomorphae</taxon>
        <taxon>Entelegynae</taxon>
        <taxon>Araneoidea</taxon>
        <taxon>Araneidae</taxon>
        <taxon>Araneus</taxon>
    </lineage>
</organism>
<keyword evidence="3" id="KW-1185">Reference proteome</keyword>
<reference evidence="1 3" key="1">
    <citation type="journal article" date="2019" name="Sci. Rep.">
        <title>Orb-weaving spider Araneus ventricosus genome elucidates the spidroin gene catalogue.</title>
        <authorList>
            <person name="Kono N."/>
            <person name="Nakamura H."/>
            <person name="Ohtoshi R."/>
            <person name="Moran D.A.P."/>
            <person name="Shinohara A."/>
            <person name="Yoshida Y."/>
            <person name="Fujiwara M."/>
            <person name="Mori M."/>
            <person name="Tomita M."/>
            <person name="Arakawa K."/>
        </authorList>
    </citation>
    <scope>NUCLEOTIDE SEQUENCE [LARGE SCALE GENOMIC DNA]</scope>
</reference>
<evidence type="ECO:0000313" key="1">
    <source>
        <dbReference type="EMBL" id="GBN58941.1"/>
    </source>
</evidence>
<proteinExistence type="predicted"/>
<evidence type="ECO:0000313" key="2">
    <source>
        <dbReference type="EMBL" id="GBN61718.1"/>
    </source>
</evidence>
<protein>
    <submittedName>
        <fullName evidence="1">Uncharacterized protein</fullName>
    </submittedName>
</protein>
<dbReference type="OrthoDB" id="1750591at2759"/>